<evidence type="ECO:0000313" key="2">
    <source>
        <dbReference type="EMBL" id="KAK4283183.1"/>
    </source>
</evidence>
<protein>
    <submittedName>
        <fullName evidence="2">Uncharacterized protein</fullName>
    </submittedName>
</protein>
<proteinExistence type="predicted"/>
<dbReference type="Proteomes" id="UP001293593">
    <property type="component" value="Unassembled WGS sequence"/>
</dbReference>
<dbReference type="InterPro" id="IPR010417">
    <property type="entry name" value="Embryo-specific_ATS3"/>
</dbReference>
<evidence type="ECO:0000313" key="3">
    <source>
        <dbReference type="Proteomes" id="UP001293593"/>
    </source>
</evidence>
<dbReference type="AlphaFoldDB" id="A0AAE1N4M8"/>
<sequence length="197" mass="22227">MKMMKKTEVFLQLLLLLAQGIGATLSVAEFQSSSTPRPHAAESFNISYIQMKTVESCPYTVVISTSCTSTVRTKDQISIAFGDASGNQIYAPRLDDPTSNTFERCSTDTFQLNGPCAYQICYVYFYRSGHDGWKPRSVKIYGHNTKAVTFQYDTFIPPETWYGFNLCNESSSSHHLSTRTGFFCAVLAFVFSFLMYY</sequence>
<dbReference type="SUPFAM" id="SSF49723">
    <property type="entry name" value="Lipase/lipooxygenase domain (PLAT/LH2 domain)"/>
    <property type="match status" value="1"/>
</dbReference>
<dbReference type="CDD" id="cd00113">
    <property type="entry name" value="PLAT"/>
    <property type="match status" value="1"/>
</dbReference>
<dbReference type="EMBL" id="JAWXYG010000001">
    <property type="protein sequence ID" value="KAK4283183.1"/>
    <property type="molecule type" value="Genomic_DNA"/>
</dbReference>
<dbReference type="PANTHER" id="PTHR31718:SF32">
    <property type="entry name" value="EMBRYO-SPECIFIC PROTEIN ATS3B"/>
    <property type="match status" value="1"/>
</dbReference>
<keyword evidence="1" id="KW-0732">Signal</keyword>
<name>A0AAE1N4M8_9FABA</name>
<gene>
    <name evidence="2" type="ORF">QN277_000164</name>
</gene>
<dbReference type="Pfam" id="PF06232">
    <property type="entry name" value="ATS3"/>
    <property type="match status" value="1"/>
</dbReference>
<dbReference type="Gene3D" id="2.60.60.20">
    <property type="entry name" value="PLAT/LH2 domain"/>
    <property type="match status" value="1"/>
</dbReference>
<reference evidence="2" key="1">
    <citation type="submission" date="2023-10" db="EMBL/GenBank/DDBJ databases">
        <title>Chromosome-level genome of the transformable northern wattle, Acacia crassicarpa.</title>
        <authorList>
            <person name="Massaro I."/>
            <person name="Sinha N.R."/>
            <person name="Poethig S."/>
            <person name="Leichty A.R."/>
        </authorList>
    </citation>
    <scope>NUCLEOTIDE SEQUENCE</scope>
    <source>
        <strain evidence="2">Acra3RX</strain>
        <tissue evidence="2">Leaf</tissue>
    </source>
</reference>
<comment type="caution">
    <text evidence="2">The sequence shown here is derived from an EMBL/GenBank/DDBJ whole genome shotgun (WGS) entry which is preliminary data.</text>
</comment>
<accession>A0AAE1N4M8</accession>
<feature type="chain" id="PRO_5042235186" evidence="1">
    <location>
        <begin position="24"/>
        <end position="197"/>
    </location>
</feature>
<feature type="signal peptide" evidence="1">
    <location>
        <begin position="1"/>
        <end position="23"/>
    </location>
</feature>
<evidence type="ECO:0000256" key="1">
    <source>
        <dbReference type="SAM" id="SignalP"/>
    </source>
</evidence>
<dbReference type="InterPro" id="IPR036392">
    <property type="entry name" value="PLAT/LH2_dom_sf"/>
</dbReference>
<keyword evidence="3" id="KW-1185">Reference proteome</keyword>
<organism evidence="2 3">
    <name type="scientific">Acacia crassicarpa</name>
    <name type="common">northern wattle</name>
    <dbReference type="NCBI Taxonomy" id="499986"/>
    <lineage>
        <taxon>Eukaryota</taxon>
        <taxon>Viridiplantae</taxon>
        <taxon>Streptophyta</taxon>
        <taxon>Embryophyta</taxon>
        <taxon>Tracheophyta</taxon>
        <taxon>Spermatophyta</taxon>
        <taxon>Magnoliopsida</taxon>
        <taxon>eudicotyledons</taxon>
        <taxon>Gunneridae</taxon>
        <taxon>Pentapetalae</taxon>
        <taxon>rosids</taxon>
        <taxon>fabids</taxon>
        <taxon>Fabales</taxon>
        <taxon>Fabaceae</taxon>
        <taxon>Caesalpinioideae</taxon>
        <taxon>mimosoid clade</taxon>
        <taxon>Acacieae</taxon>
        <taxon>Acacia</taxon>
    </lineage>
</organism>
<dbReference type="PANTHER" id="PTHR31718">
    <property type="entry name" value="PLAT DOMAIN-CONTAINING PROTEIN"/>
    <property type="match status" value="1"/>
</dbReference>